<dbReference type="AlphaFoldDB" id="A0A1M6AXE3"/>
<dbReference type="RefSeq" id="WP_073313511.1">
    <property type="nucleotide sequence ID" value="NZ_FQYP01000001.1"/>
</dbReference>
<proteinExistence type="predicted"/>
<organism evidence="3 4">
    <name type="scientific">Aquimarina spongiae</name>
    <dbReference type="NCBI Taxonomy" id="570521"/>
    <lineage>
        <taxon>Bacteria</taxon>
        <taxon>Pseudomonadati</taxon>
        <taxon>Bacteroidota</taxon>
        <taxon>Flavobacteriia</taxon>
        <taxon>Flavobacteriales</taxon>
        <taxon>Flavobacteriaceae</taxon>
        <taxon>Aquimarina</taxon>
    </lineage>
</organism>
<accession>A0A1M6AXE3</accession>
<dbReference type="PANTHER" id="PTHR43861:SF3">
    <property type="entry name" value="PUTATIVE (AFU_ORTHOLOGUE AFUA_2G14390)-RELATED"/>
    <property type="match status" value="1"/>
</dbReference>
<evidence type="ECO:0000259" key="2">
    <source>
        <dbReference type="Pfam" id="PF13847"/>
    </source>
</evidence>
<keyword evidence="1 3" id="KW-0808">Transferase</keyword>
<evidence type="ECO:0000256" key="1">
    <source>
        <dbReference type="ARBA" id="ARBA00022679"/>
    </source>
</evidence>
<dbReference type="STRING" id="570521.SAMN04488508_101520"/>
<dbReference type="SUPFAM" id="SSF53335">
    <property type="entry name" value="S-adenosyl-L-methionine-dependent methyltransferases"/>
    <property type="match status" value="1"/>
</dbReference>
<feature type="domain" description="Methyltransferase" evidence="2">
    <location>
        <begin position="49"/>
        <end position="188"/>
    </location>
</feature>
<dbReference type="Proteomes" id="UP000184432">
    <property type="component" value="Unassembled WGS sequence"/>
</dbReference>
<dbReference type="InterPro" id="IPR025714">
    <property type="entry name" value="Methyltranfer_dom"/>
</dbReference>
<dbReference type="EMBL" id="FQYP01000001">
    <property type="protein sequence ID" value="SHI40998.1"/>
    <property type="molecule type" value="Genomic_DNA"/>
</dbReference>
<dbReference type="Pfam" id="PF13847">
    <property type="entry name" value="Methyltransf_31"/>
    <property type="match status" value="1"/>
</dbReference>
<dbReference type="GO" id="GO:0008168">
    <property type="term" value="F:methyltransferase activity"/>
    <property type="evidence" value="ECO:0007669"/>
    <property type="project" value="UniProtKB-KW"/>
</dbReference>
<dbReference type="PANTHER" id="PTHR43861">
    <property type="entry name" value="TRANS-ACONITATE 2-METHYLTRANSFERASE-RELATED"/>
    <property type="match status" value="1"/>
</dbReference>
<keyword evidence="4" id="KW-1185">Reference proteome</keyword>
<evidence type="ECO:0000313" key="4">
    <source>
        <dbReference type="Proteomes" id="UP000184432"/>
    </source>
</evidence>
<dbReference type="InterPro" id="IPR029063">
    <property type="entry name" value="SAM-dependent_MTases_sf"/>
</dbReference>
<protein>
    <submittedName>
        <fullName evidence="3">Methyltransferase domain-containing protein</fullName>
    </submittedName>
</protein>
<gene>
    <name evidence="3" type="ORF">SAMN04488508_101520</name>
</gene>
<reference evidence="4" key="1">
    <citation type="submission" date="2016-11" db="EMBL/GenBank/DDBJ databases">
        <authorList>
            <person name="Varghese N."/>
            <person name="Submissions S."/>
        </authorList>
    </citation>
    <scope>NUCLEOTIDE SEQUENCE [LARGE SCALE GENOMIC DNA]</scope>
    <source>
        <strain evidence="4">DSM 22623</strain>
    </source>
</reference>
<evidence type="ECO:0000313" key="3">
    <source>
        <dbReference type="EMBL" id="SHI40998.1"/>
    </source>
</evidence>
<dbReference type="GO" id="GO:0032259">
    <property type="term" value="P:methylation"/>
    <property type="evidence" value="ECO:0007669"/>
    <property type="project" value="UniProtKB-KW"/>
</dbReference>
<dbReference type="CDD" id="cd02440">
    <property type="entry name" value="AdoMet_MTases"/>
    <property type="match status" value="1"/>
</dbReference>
<keyword evidence="3" id="KW-0489">Methyltransferase</keyword>
<sequence length="218" mass="25246">MKNWRYGILLLFFMTLGNFCFAQYKESDWAKRDTWMKVNELMKLAQVDQGSAVADIGCHEGYLSIRLANEVGNLGKVYAVDVRQDRLDRLDEHLKDRKLTHVQTVLGDYNNPKLPLGQLDSVIIMDTYHEMESYMTILEHVKKALKPGGHILILEKLKKHMRDKSRDEQTDAHTLSSQYVKAELEEAGFTISEEIANFGNWKNEKDKQMWILVATLPE</sequence>
<dbReference type="Gene3D" id="3.40.50.150">
    <property type="entry name" value="Vaccinia Virus protein VP39"/>
    <property type="match status" value="1"/>
</dbReference>
<name>A0A1M6AXE3_9FLAO</name>